<keyword evidence="2" id="KW-0808">Transferase</keyword>
<dbReference type="Gene3D" id="3.40.1190.20">
    <property type="match status" value="1"/>
</dbReference>
<accession>A0A2H6KDS5</accession>
<name>A0A2H6KDS5_9APIC</name>
<dbReference type="VEuPathDB" id="PiroplasmaDB:BOVATA_026340"/>
<dbReference type="Pfam" id="PF00294">
    <property type="entry name" value="PfkB"/>
    <property type="match status" value="1"/>
</dbReference>
<dbReference type="OrthoDB" id="432447at2759"/>
<dbReference type="GO" id="GO:0016301">
    <property type="term" value="F:kinase activity"/>
    <property type="evidence" value="ECO:0007669"/>
    <property type="project" value="UniProtKB-KW"/>
</dbReference>
<evidence type="ECO:0000256" key="2">
    <source>
        <dbReference type="ARBA" id="ARBA00022679"/>
    </source>
</evidence>
<gene>
    <name evidence="6" type="ORF">BOVATA_026340</name>
</gene>
<evidence type="ECO:0000313" key="7">
    <source>
        <dbReference type="Proteomes" id="UP000236319"/>
    </source>
</evidence>
<dbReference type="GeneID" id="39874911"/>
<evidence type="ECO:0000256" key="3">
    <source>
        <dbReference type="ARBA" id="ARBA00022777"/>
    </source>
</evidence>
<dbReference type="PROSITE" id="PS00583">
    <property type="entry name" value="PFKB_KINASES_1"/>
    <property type="match status" value="1"/>
</dbReference>
<dbReference type="InterPro" id="IPR002173">
    <property type="entry name" value="Carboh/pur_kinase_PfkB_CS"/>
</dbReference>
<keyword evidence="7" id="KW-1185">Reference proteome</keyword>
<dbReference type="PANTHER" id="PTHR43320">
    <property type="entry name" value="SUGAR KINASE"/>
    <property type="match status" value="1"/>
</dbReference>
<dbReference type="PANTHER" id="PTHR43320:SF3">
    <property type="entry name" value="CARBOHYDRATE KINASE PFKB DOMAIN-CONTAINING PROTEIN"/>
    <property type="match status" value="1"/>
</dbReference>
<comment type="similarity">
    <text evidence="1">Belongs to the carbohydrate kinase PfkB family.</text>
</comment>
<dbReference type="InterPro" id="IPR052700">
    <property type="entry name" value="Carb_kinase_PfkB-like"/>
</dbReference>
<evidence type="ECO:0000256" key="4">
    <source>
        <dbReference type="SAM" id="SignalP"/>
    </source>
</evidence>
<dbReference type="SUPFAM" id="SSF53613">
    <property type="entry name" value="Ribokinase-like"/>
    <property type="match status" value="1"/>
</dbReference>
<dbReference type="InterPro" id="IPR011611">
    <property type="entry name" value="PfkB_dom"/>
</dbReference>
<dbReference type="Proteomes" id="UP000236319">
    <property type="component" value="Unassembled WGS sequence"/>
</dbReference>
<dbReference type="InterPro" id="IPR029056">
    <property type="entry name" value="Ribokinase-like"/>
</dbReference>
<dbReference type="CDD" id="cd01168">
    <property type="entry name" value="adenosine_kinase"/>
    <property type="match status" value="1"/>
</dbReference>
<proteinExistence type="inferred from homology"/>
<dbReference type="AlphaFoldDB" id="A0A2H6KDS5"/>
<evidence type="ECO:0000313" key="6">
    <source>
        <dbReference type="EMBL" id="GBE61141.1"/>
    </source>
</evidence>
<feature type="chain" id="PRO_5014147003" evidence="4">
    <location>
        <begin position="24"/>
        <end position="369"/>
    </location>
</feature>
<evidence type="ECO:0000259" key="5">
    <source>
        <dbReference type="Pfam" id="PF00294"/>
    </source>
</evidence>
<reference evidence="6 7" key="1">
    <citation type="journal article" date="2017" name="BMC Genomics">
        <title>Whole-genome assembly of Babesia ovata and comparative genomics between closely related pathogens.</title>
        <authorList>
            <person name="Yamagishi J."/>
            <person name="Asada M."/>
            <person name="Hakimi H."/>
            <person name="Tanaka T.Q."/>
            <person name="Sugimoto C."/>
            <person name="Kawazu S."/>
        </authorList>
    </citation>
    <scope>NUCLEOTIDE SEQUENCE [LARGE SCALE GENOMIC DNA]</scope>
    <source>
        <strain evidence="6 7">Miyake</strain>
    </source>
</reference>
<protein>
    <submittedName>
        <fullName evidence="6">Adenosine kinase</fullName>
    </submittedName>
</protein>
<keyword evidence="4" id="KW-0732">Signal</keyword>
<feature type="signal peptide" evidence="4">
    <location>
        <begin position="1"/>
        <end position="23"/>
    </location>
</feature>
<dbReference type="RefSeq" id="XP_028867384.1">
    <property type="nucleotide sequence ID" value="XM_029011551.1"/>
</dbReference>
<keyword evidence="3 6" id="KW-0418">Kinase</keyword>
<evidence type="ECO:0000256" key="1">
    <source>
        <dbReference type="ARBA" id="ARBA00010688"/>
    </source>
</evidence>
<sequence>MNASYIFAAFFGIFACAVQNVSCKRASGFEKIEKGPKRVLFVGHPMIDVYASVDYETVETLNIAKGESQGITPETFKKLGDLVTIQARNAGGSACNTARAFGYLGGKVSFYGRVGEDDEATLFSETLVNYGVEDLTLRVPGKFTSQLYSLVTPDADSTMYLLFGASHTMTRDDLDESIMDNYDYYVVNGFMFADEEQVALTHKMVEAAINRGKGVVTLFANSFCIRRNGQYLKPIAEVSSYIAGNLEEYSALYETSDREELFRMFEERTAGLYPQHKLVIITMGKEGAMLVYKGKRYHVPPCNVDVVDTTGAGDFFAGSVLYAAMNGYSMKKGGKFAHALVGDVISRMGISIREETRPVIEEIKECLSL</sequence>
<dbReference type="EMBL" id="BDSA01000002">
    <property type="protein sequence ID" value="GBE61141.1"/>
    <property type="molecule type" value="Genomic_DNA"/>
</dbReference>
<organism evidence="6 7">
    <name type="scientific">Babesia ovata</name>
    <dbReference type="NCBI Taxonomy" id="189622"/>
    <lineage>
        <taxon>Eukaryota</taxon>
        <taxon>Sar</taxon>
        <taxon>Alveolata</taxon>
        <taxon>Apicomplexa</taxon>
        <taxon>Aconoidasida</taxon>
        <taxon>Piroplasmida</taxon>
        <taxon>Babesiidae</taxon>
        <taxon>Babesia</taxon>
    </lineage>
</organism>
<feature type="domain" description="Carbohydrate kinase PfkB" evidence="5">
    <location>
        <begin position="88"/>
        <end position="352"/>
    </location>
</feature>
<comment type="caution">
    <text evidence="6">The sequence shown here is derived from an EMBL/GenBank/DDBJ whole genome shotgun (WGS) entry which is preliminary data.</text>
</comment>